<dbReference type="Proteomes" id="UP001138894">
    <property type="component" value="Unassembled WGS sequence"/>
</dbReference>
<name>A0A9X1F9F8_9FLAO</name>
<gene>
    <name evidence="1" type="ORF">KCG49_04225</name>
</gene>
<protein>
    <submittedName>
        <fullName evidence="1">Uncharacterized protein</fullName>
    </submittedName>
</protein>
<reference evidence="1" key="1">
    <citation type="submission" date="2021-04" db="EMBL/GenBank/DDBJ databases">
        <authorList>
            <person name="Pira H."/>
            <person name="Risdian C."/>
            <person name="Wink J."/>
        </authorList>
    </citation>
    <scope>NUCLEOTIDE SEQUENCE</scope>
    <source>
        <strain evidence="1">WHY3</strain>
    </source>
</reference>
<evidence type="ECO:0000313" key="1">
    <source>
        <dbReference type="EMBL" id="MBV7268400.1"/>
    </source>
</evidence>
<evidence type="ECO:0000313" key="2">
    <source>
        <dbReference type="Proteomes" id="UP001138894"/>
    </source>
</evidence>
<dbReference type="RefSeq" id="WP_218544955.1">
    <property type="nucleotide sequence ID" value="NZ_JAGSPD010000003.1"/>
</dbReference>
<dbReference type="AlphaFoldDB" id="A0A9X1F9F8"/>
<dbReference type="EMBL" id="JAGSPD010000003">
    <property type="protein sequence ID" value="MBV7268400.1"/>
    <property type="molecule type" value="Genomic_DNA"/>
</dbReference>
<proteinExistence type="predicted"/>
<sequence length="60" mass="6983">MCVQIQQPNERQILVNEKLVQKDIDGNWIAKIELTTTEYEAFNKHVKALSREDATNNKKP</sequence>
<comment type="caution">
    <text evidence="1">The sequence shown here is derived from an EMBL/GenBank/DDBJ whole genome shotgun (WGS) entry which is preliminary data.</text>
</comment>
<keyword evidence="2" id="KW-1185">Reference proteome</keyword>
<organism evidence="1 2">
    <name type="scientific">Winogradskyella luteola</name>
    <dbReference type="NCBI Taxonomy" id="2828330"/>
    <lineage>
        <taxon>Bacteria</taxon>
        <taxon>Pseudomonadati</taxon>
        <taxon>Bacteroidota</taxon>
        <taxon>Flavobacteriia</taxon>
        <taxon>Flavobacteriales</taxon>
        <taxon>Flavobacteriaceae</taxon>
        <taxon>Winogradskyella</taxon>
    </lineage>
</organism>
<accession>A0A9X1F9F8</accession>